<evidence type="ECO:0000256" key="1">
    <source>
        <dbReference type="ARBA" id="ARBA00022737"/>
    </source>
</evidence>
<proteinExistence type="predicted"/>
<dbReference type="Pfam" id="PF15017">
    <property type="entry name" value="WRNPLPNID"/>
    <property type="match status" value="1"/>
</dbReference>
<dbReference type="OrthoDB" id="340346at2759"/>
<feature type="domain" description="Putative WW-binding" evidence="2">
    <location>
        <begin position="164"/>
        <end position="204"/>
    </location>
</feature>
<comment type="caution">
    <text evidence="3">The sequence shown here is derived from an EMBL/GenBank/DDBJ whole genome shotgun (WGS) entry which is preliminary data.</text>
</comment>
<dbReference type="Proteomes" id="UP000549394">
    <property type="component" value="Unassembled WGS sequence"/>
</dbReference>
<dbReference type="InterPro" id="IPR011989">
    <property type="entry name" value="ARM-like"/>
</dbReference>
<reference evidence="3 4" key="1">
    <citation type="submission" date="2020-08" db="EMBL/GenBank/DDBJ databases">
        <authorList>
            <person name="Hejnol A."/>
        </authorList>
    </citation>
    <scope>NUCLEOTIDE SEQUENCE [LARGE SCALE GENOMIC DNA]</scope>
</reference>
<accession>A0A7I8VP50</accession>
<dbReference type="GO" id="GO:0005737">
    <property type="term" value="C:cytoplasm"/>
    <property type="evidence" value="ECO:0007669"/>
    <property type="project" value="TreeGrafter"/>
</dbReference>
<dbReference type="InterPro" id="IPR033461">
    <property type="entry name" value="WRNPLPNID"/>
</dbReference>
<dbReference type="PANTHER" id="PTHR10648:SF1">
    <property type="entry name" value="SERINE_THREONINE-PROTEIN PHOSPHATASE 4 REGULATORY SUBUNIT 1"/>
    <property type="match status" value="1"/>
</dbReference>
<dbReference type="Gene3D" id="1.25.10.10">
    <property type="entry name" value="Leucine-rich Repeat Variant"/>
    <property type="match status" value="2"/>
</dbReference>
<dbReference type="AlphaFoldDB" id="A0A7I8VP50"/>
<dbReference type="EMBL" id="CAJFCJ010000007">
    <property type="protein sequence ID" value="CAD5117484.1"/>
    <property type="molecule type" value="Genomic_DNA"/>
</dbReference>
<keyword evidence="1" id="KW-0677">Repeat</keyword>
<evidence type="ECO:0000313" key="4">
    <source>
        <dbReference type="Proteomes" id="UP000549394"/>
    </source>
</evidence>
<evidence type="ECO:0000313" key="3">
    <source>
        <dbReference type="EMBL" id="CAD5117484.1"/>
    </source>
</evidence>
<dbReference type="SUPFAM" id="SSF48371">
    <property type="entry name" value="ARM repeat"/>
    <property type="match status" value="1"/>
</dbReference>
<sequence>MVKMAPLFGYEIAKKILLDKFCEMCEDVIFHVRKLCASIMGSWCKFMGEKDTEEILLSRFIKLCKDDVWGVRKCCIESFVHVAKICSRELRRSTLTKTYLELLLDSSRWVRLAAYESLGAFISTFARPSSESGFEVRDGSLVRVNADGELGDDTNSLCDEDAIKYNSFEFWRTPLPEIDLLLLEDDNAILSDGNNSNAQRKEQKAVREIDDAKLSSALEERLSVFDDNESNASRFAPIIKDDLLSYHKDSEELVETTPISELAIQQDVIPHELLEHFLRMGEQSAAQTVDLDIARHCAYSFPAVALTLGRKNWNCLRELYKKLGEDQLQQWKVKRTLACSIHELAQIVGTEITITDILPVFNNLYNEMDEIRVGVLKNLSVFLTQLPPNERAKYLPRLGEFLKSNNGAMDSKNWRFREQLAERLIQIIPLFSAVQVDKHIVPIALTLVVDKVCAVRQTALLLLALVLKRLSSDDRLVADLTNSLLNCLALSSSWHLRQSYATLCQRLLEHNSVSSWTFAYLMLPSLVALATDKTVNVRIAVARCMDRCVCSDTYLISTENAQASDLLETIEQLRNDADVDVRSMFT</sequence>
<name>A0A7I8VP50_9ANNE</name>
<dbReference type="GO" id="GO:0019888">
    <property type="term" value="F:protein phosphatase regulator activity"/>
    <property type="evidence" value="ECO:0007669"/>
    <property type="project" value="TreeGrafter"/>
</dbReference>
<keyword evidence="4" id="KW-1185">Reference proteome</keyword>
<dbReference type="InterPro" id="IPR051023">
    <property type="entry name" value="PP2A_Regulatory_Subunit_A"/>
</dbReference>
<dbReference type="PANTHER" id="PTHR10648">
    <property type="entry name" value="SERINE/THREONINE-PROTEIN PHOSPHATASE PP2A 65 KDA REGULATORY SUBUNIT"/>
    <property type="match status" value="1"/>
</dbReference>
<gene>
    <name evidence="3" type="ORF">DGYR_LOCUS6006</name>
</gene>
<organism evidence="3 4">
    <name type="scientific">Dimorphilus gyrociliatus</name>
    <dbReference type="NCBI Taxonomy" id="2664684"/>
    <lineage>
        <taxon>Eukaryota</taxon>
        <taxon>Metazoa</taxon>
        <taxon>Spiralia</taxon>
        <taxon>Lophotrochozoa</taxon>
        <taxon>Annelida</taxon>
        <taxon>Polychaeta</taxon>
        <taxon>Polychaeta incertae sedis</taxon>
        <taxon>Dinophilidae</taxon>
        <taxon>Dimorphilus</taxon>
    </lineage>
</organism>
<dbReference type="InterPro" id="IPR016024">
    <property type="entry name" value="ARM-type_fold"/>
</dbReference>
<evidence type="ECO:0000259" key="2">
    <source>
        <dbReference type="Pfam" id="PF15017"/>
    </source>
</evidence>
<protein>
    <submittedName>
        <fullName evidence="3">DgyrCDS6252</fullName>
    </submittedName>
</protein>